<feature type="compositionally biased region" description="Basic and acidic residues" evidence="1">
    <location>
        <begin position="89"/>
        <end position="104"/>
    </location>
</feature>
<dbReference type="InterPro" id="IPR000156">
    <property type="entry name" value="Ran_bind_dom"/>
</dbReference>
<reference evidence="3" key="1">
    <citation type="submission" date="2023-03" db="EMBL/GenBank/DDBJ databases">
        <title>Massive genome expansion in bonnet fungi (Mycena s.s.) driven by repeated elements and novel gene families across ecological guilds.</title>
        <authorList>
            <consortium name="Lawrence Berkeley National Laboratory"/>
            <person name="Harder C.B."/>
            <person name="Miyauchi S."/>
            <person name="Viragh M."/>
            <person name="Kuo A."/>
            <person name="Thoen E."/>
            <person name="Andreopoulos B."/>
            <person name="Lu D."/>
            <person name="Skrede I."/>
            <person name="Drula E."/>
            <person name="Henrissat B."/>
            <person name="Morin E."/>
            <person name="Kohler A."/>
            <person name="Barry K."/>
            <person name="LaButti K."/>
            <person name="Morin E."/>
            <person name="Salamov A."/>
            <person name="Lipzen A."/>
            <person name="Mereny Z."/>
            <person name="Hegedus B."/>
            <person name="Baldrian P."/>
            <person name="Stursova M."/>
            <person name="Weitz H."/>
            <person name="Taylor A."/>
            <person name="Grigoriev I.V."/>
            <person name="Nagy L.G."/>
            <person name="Martin F."/>
            <person name="Kauserud H."/>
        </authorList>
    </citation>
    <scope>NUCLEOTIDE SEQUENCE</scope>
    <source>
        <strain evidence="3">CBHHK002</strain>
    </source>
</reference>
<evidence type="ECO:0000313" key="3">
    <source>
        <dbReference type="EMBL" id="KAJ7355670.1"/>
    </source>
</evidence>
<feature type="region of interest" description="Disordered" evidence="1">
    <location>
        <begin position="1"/>
        <end position="111"/>
    </location>
</feature>
<dbReference type="InterPro" id="IPR011993">
    <property type="entry name" value="PH-like_dom_sf"/>
</dbReference>
<evidence type="ECO:0000256" key="1">
    <source>
        <dbReference type="SAM" id="MobiDB-lite"/>
    </source>
</evidence>
<accession>A0AAD7ADE1</accession>
<organism evidence="3 4">
    <name type="scientific">Mycena albidolilacea</name>
    <dbReference type="NCBI Taxonomy" id="1033008"/>
    <lineage>
        <taxon>Eukaryota</taxon>
        <taxon>Fungi</taxon>
        <taxon>Dikarya</taxon>
        <taxon>Basidiomycota</taxon>
        <taxon>Agaricomycotina</taxon>
        <taxon>Agaricomycetes</taxon>
        <taxon>Agaricomycetidae</taxon>
        <taxon>Agaricales</taxon>
        <taxon>Marasmiineae</taxon>
        <taxon>Mycenaceae</taxon>
        <taxon>Mycena</taxon>
    </lineage>
</organism>
<feature type="domain" description="RanBD1" evidence="2">
    <location>
        <begin position="188"/>
        <end position="268"/>
    </location>
</feature>
<sequence>MGYPHNLRSIYPNKRRSGSVSEEEPTKDVEDMVAEPSDSPSDREPYPMNTSATEALESSNNQEPYPIITSEPASSGPKPDSIEGSSSPEKFDEPVLAEEPKVDVVECPTPEPPKVLKEVRFVYPKTPPRITQFPSPRTTTSPGFANFAGSSSPFFHNTSLAGKPIWTSPLAGEEASGACADDQKPTSALAPAVAKTQTPAVQPHSTGEEDEDVALELKGVKLYIKRGEESFSGGMTGHIKLLSHKTSSAKRLLFRREPLWKVSMNVRMHATVRCTFDPQENILRVALKELPKKSASEEDAPIPQTVIYAFKASRLCRRSDFQEFSEALLAQARQAGLS</sequence>
<dbReference type="AlphaFoldDB" id="A0AAD7ADE1"/>
<dbReference type="Gene3D" id="2.30.29.30">
    <property type="entry name" value="Pleckstrin-homology domain (PH domain)/Phosphotyrosine-binding domain (PTB)"/>
    <property type="match status" value="1"/>
</dbReference>
<feature type="compositionally biased region" description="Polar residues" evidence="1">
    <location>
        <begin position="48"/>
        <end position="63"/>
    </location>
</feature>
<protein>
    <recommendedName>
        <fullName evidence="2">RanBD1 domain-containing protein</fullName>
    </recommendedName>
</protein>
<keyword evidence="4" id="KW-1185">Reference proteome</keyword>
<evidence type="ECO:0000259" key="2">
    <source>
        <dbReference type="PROSITE" id="PS50196"/>
    </source>
</evidence>
<dbReference type="EMBL" id="JARIHO010000009">
    <property type="protein sequence ID" value="KAJ7355670.1"/>
    <property type="molecule type" value="Genomic_DNA"/>
</dbReference>
<gene>
    <name evidence="3" type="ORF">DFH08DRAFT_853166</name>
</gene>
<dbReference type="Proteomes" id="UP001218218">
    <property type="component" value="Unassembled WGS sequence"/>
</dbReference>
<dbReference type="SUPFAM" id="SSF50729">
    <property type="entry name" value="PH domain-like"/>
    <property type="match status" value="1"/>
</dbReference>
<name>A0AAD7ADE1_9AGAR</name>
<comment type="caution">
    <text evidence="3">The sequence shown here is derived from an EMBL/GenBank/DDBJ whole genome shotgun (WGS) entry which is preliminary data.</text>
</comment>
<dbReference type="PROSITE" id="PS50196">
    <property type="entry name" value="RANBD1"/>
    <property type="match status" value="1"/>
</dbReference>
<dbReference type="Pfam" id="PF00638">
    <property type="entry name" value="Ran_BP1"/>
    <property type="match status" value="1"/>
</dbReference>
<proteinExistence type="predicted"/>
<evidence type="ECO:0000313" key="4">
    <source>
        <dbReference type="Proteomes" id="UP001218218"/>
    </source>
</evidence>